<evidence type="ECO:0000259" key="11">
    <source>
        <dbReference type="PROSITE" id="PS51192"/>
    </source>
</evidence>
<dbReference type="InterPro" id="IPR049730">
    <property type="entry name" value="SNF2/RAD54-like_C"/>
</dbReference>
<dbReference type="PROSITE" id="PS51192">
    <property type="entry name" value="HELICASE_ATP_BIND_1"/>
    <property type="match status" value="1"/>
</dbReference>
<keyword evidence="7" id="KW-0067">ATP-binding</keyword>
<feature type="compositionally biased region" description="Low complexity" evidence="9">
    <location>
        <begin position="49"/>
        <end position="59"/>
    </location>
</feature>
<feature type="compositionally biased region" description="Low complexity" evidence="9">
    <location>
        <begin position="125"/>
        <end position="140"/>
    </location>
</feature>
<dbReference type="InterPro" id="IPR001650">
    <property type="entry name" value="Helicase_C-like"/>
</dbReference>
<evidence type="ECO:0000256" key="5">
    <source>
        <dbReference type="ARBA" id="ARBA00022806"/>
    </source>
</evidence>
<protein>
    <submittedName>
        <fullName evidence="13">Uncharacterized protein</fullName>
    </submittedName>
</protein>
<dbReference type="PROSITE" id="PS00518">
    <property type="entry name" value="ZF_RING_1"/>
    <property type="match status" value="1"/>
</dbReference>
<evidence type="ECO:0000256" key="1">
    <source>
        <dbReference type="ARBA" id="ARBA00022723"/>
    </source>
</evidence>
<keyword evidence="2" id="KW-0547">Nucleotide-binding</keyword>
<evidence type="ECO:0000259" key="10">
    <source>
        <dbReference type="PROSITE" id="PS50089"/>
    </source>
</evidence>
<dbReference type="GO" id="GO:0008270">
    <property type="term" value="F:zinc ion binding"/>
    <property type="evidence" value="ECO:0007669"/>
    <property type="project" value="UniProtKB-KW"/>
</dbReference>
<dbReference type="PROSITE" id="PS51194">
    <property type="entry name" value="HELICASE_CTER"/>
    <property type="match status" value="1"/>
</dbReference>
<comment type="caution">
    <text evidence="13">The sequence shown here is derived from an EMBL/GenBank/DDBJ whole genome shotgun (WGS) entry which is preliminary data.</text>
</comment>
<keyword evidence="5" id="KW-0347">Helicase</keyword>
<dbReference type="Gene3D" id="3.30.40.10">
    <property type="entry name" value="Zinc/RING finger domain, C3HC4 (zinc finger)"/>
    <property type="match status" value="1"/>
</dbReference>
<dbReference type="InterPro" id="IPR001841">
    <property type="entry name" value="Znf_RING"/>
</dbReference>
<dbReference type="OrthoDB" id="448448at2759"/>
<dbReference type="InterPro" id="IPR014001">
    <property type="entry name" value="Helicase_ATP-bd"/>
</dbReference>
<dbReference type="GO" id="GO:0005524">
    <property type="term" value="F:ATP binding"/>
    <property type="evidence" value="ECO:0007669"/>
    <property type="project" value="UniProtKB-KW"/>
</dbReference>
<dbReference type="GO" id="GO:0016787">
    <property type="term" value="F:hydrolase activity"/>
    <property type="evidence" value="ECO:0007669"/>
    <property type="project" value="UniProtKB-KW"/>
</dbReference>
<keyword evidence="14" id="KW-1185">Reference proteome</keyword>
<dbReference type="Proteomes" id="UP001165122">
    <property type="component" value="Unassembled WGS sequence"/>
</dbReference>
<dbReference type="GO" id="GO:0005634">
    <property type="term" value="C:nucleus"/>
    <property type="evidence" value="ECO:0007669"/>
    <property type="project" value="TreeGrafter"/>
</dbReference>
<feature type="compositionally biased region" description="Basic and acidic residues" evidence="9">
    <location>
        <begin position="936"/>
        <end position="946"/>
    </location>
</feature>
<gene>
    <name evidence="13" type="ORF">TrLO_g14610</name>
</gene>
<proteinExistence type="predicted"/>
<dbReference type="SUPFAM" id="SSF57850">
    <property type="entry name" value="RING/U-box"/>
    <property type="match status" value="1"/>
</dbReference>
<feature type="compositionally biased region" description="Low complexity" evidence="9">
    <location>
        <begin position="149"/>
        <end position="166"/>
    </location>
</feature>
<feature type="region of interest" description="Disordered" evidence="9">
    <location>
        <begin position="34"/>
        <end position="181"/>
    </location>
</feature>
<evidence type="ECO:0000313" key="13">
    <source>
        <dbReference type="EMBL" id="GMH64329.1"/>
    </source>
</evidence>
<feature type="domain" description="Helicase ATP-binding" evidence="11">
    <location>
        <begin position="579"/>
        <end position="765"/>
    </location>
</feature>
<dbReference type="GO" id="GO:0008094">
    <property type="term" value="F:ATP-dependent activity, acting on DNA"/>
    <property type="evidence" value="ECO:0007669"/>
    <property type="project" value="TreeGrafter"/>
</dbReference>
<dbReference type="InterPro" id="IPR000330">
    <property type="entry name" value="SNF2_N"/>
</dbReference>
<feature type="domain" description="Helicase C-terminal" evidence="12">
    <location>
        <begin position="1940"/>
        <end position="2113"/>
    </location>
</feature>
<dbReference type="Pfam" id="PF00176">
    <property type="entry name" value="SNF2-rel_dom"/>
    <property type="match status" value="1"/>
</dbReference>
<evidence type="ECO:0000256" key="2">
    <source>
        <dbReference type="ARBA" id="ARBA00022741"/>
    </source>
</evidence>
<evidence type="ECO:0000256" key="7">
    <source>
        <dbReference type="ARBA" id="ARBA00022840"/>
    </source>
</evidence>
<dbReference type="PROSITE" id="PS50089">
    <property type="entry name" value="ZF_RING_2"/>
    <property type="match status" value="1"/>
</dbReference>
<dbReference type="InterPro" id="IPR027370">
    <property type="entry name" value="Znf-RING_euk"/>
</dbReference>
<evidence type="ECO:0000259" key="12">
    <source>
        <dbReference type="PROSITE" id="PS51194"/>
    </source>
</evidence>
<dbReference type="PANTHER" id="PTHR45626">
    <property type="entry name" value="TRANSCRIPTION TERMINATION FACTOR 2-RELATED"/>
    <property type="match status" value="1"/>
</dbReference>
<keyword evidence="1" id="KW-0479">Metal-binding</keyword>
<evidence type="ECO:0000256" key="4">
    <source>
        <dbReference type="ARBA" id="ARBA00022801"/>
    </source>
</evidence>
<name>A0A9W7A9H3_9STRA</name>
<dbReference type="GO" id="GO:0004386">
    <property type="term" value="F:helicase activity"/>
    <property type="evidence" value="ECO:0007669"/>
    <property type="project" value="UniProtKB-KW"/>
</dbReference>
<dbReference type="SMART" id="SM00487">
    <property type="entry name" value="DEXDc"/>
    <property type="match status" value="1"/>
</dbReference>
<dbReference type="CDD" id="cd18008">
    <property type="entry name" value="DEXDc_SHPRH-like"/>
    <property type="match status" value="1"/>
</dbReference>
<accession>A0A9W7A9H3</accession>
<dbReference type="InterPro" id="IPR017907">
    <property type="entry name" value="Znf_RING_CS"/>
</dbReference>
<evidence type="ECO:0000256" key="6">
    <source>
        <dbReference type="ARBA" id="ARBA00022833"/>
    </source>
</evidence>
<feature type="compositionally biased region" description="Low complexity" evidence="9">
    <location>
        <begin position="100"/>
        <end position="109"/>
    </location>
</feature>
<feature type="compositionally biased region" description="Acidic residues" evidence="9">
    <location>
        <begin position="2107"/>
        <end position="2139"/>
    </location>
</feature>
<dbReference type="Gene3D" id="3.40.50.300">
    <property type="entry name" value="P-loop containing nucleotide triphosphate hydrolases"/>
    <property type="match status" value="1"/>
</dbReference>
<dbReference type="InterPro" id="IPR050628">
    <property type="entry name" value="SNF2_RAD54_helicase_TF"/>
</dbReference>
<feature type="region of interest" description="Disordered" evidence="9">
    <location>
        <begin position="1371"/>
        <end position="1396"/>
    </location>
</feature>
<dbReference type="EMBL" id="BRXW01000541">
    <property type="protein sequence ID" value="GMH64329.1"/>
    <property type="molecule type" value="Genomic_DNA"/>
</dbReference>
<dbReference type="GO" id="GO:0006281">
    <property type="term" value="P:DNA repair"/>
    <property type="evidence" value="ECO:0007669"/>
    <property type="project" value="TreeGrafter"/>
</dbReference>
<keyword evidence="6" id="KW-0862">Zinc</keyword>
<feature type="region of interest" description="Disordered" evidence="9">
    <location>
        <begin position="924"/>
        <end position="946"/>
    </location>
</feature>
<dbReference type="CDD" id="cd18793">
    <property type="entry name" value="SF2_C_SNF"/>
    <property type="match status" value="1"/>
</dbReference>
<dbReference type="InterPro" id="IPR038718">
    <property type="entry name" value="SNF2-like_sf"/>
</dbReference>
<feature type="compositionally biased region" description="Basic and acidic residues" evidence="9">
    <location>
        <begin position="1379"/>
        <end position="1396"/>
    </location>
</feature>
<feature type="region of interest" description="Disordered" evidence="9">
    <location>
        <begin position="2104"/>
        <end position="2144"/>
    </location>
</feature>
<feature type="compositionally biased region" description="Low complexity" evidence="9">
    <location>
        <begin position="924"/>
        <end position="935"/>
    </location>
</feature>
<evidence type="ECO:0000256" key="9">
    <source>
        <dbReference type="SAM" id="MobiDB-lite"/>
    </source>
</evidence>
<reference evidence="14" key="1">
    <citation type="journal article" date="2023" name="Commun. Biol.">
        <title>Genome analysis of Parmales, the sister group of diatoms, reveals the evolutionary specialization of diatoms from phago-mixotrophs to photoautotrophs.</title>
        <authorList>
            <person name="Ban H."/>
            <person name="Sato S."/>
            <person name="Yoshikawa S."/>
            <person name="Yamada K."/>
            <person name="Nakamura Y."/>
            <person name="Ichinomiya M."/>
            <person name="Sato N."/>
            <person name="Blanc-Mathieu R."/>
            <person name="Endo H."/>
            <person name="Kuwata A."/>
            <person name="Ogata H."/>
        </authorList>
    </citation>
    <scope>NUCLEOTIDE SEQUENCE [LARGE SCALE GENOMIC DNA]</scope>
    <source>
        <strain evidence="14">NIES 3700</strain>
    </source>
</reference>
<organism evidence="13 14">
    <name type="scientific">Triparma laevis f. longispina</name>
    <dbReference type="NCBI Taxonomy" id="1714387"/>
    <lineage>
        <taxon>Eukaryota</taxon>
        <taxon>Sar</taxon>
        <taxon>Stramenopiles</taxon>
        <taxon>Ochrophyta</taxon>
        <taxon>Bolidophyceae</taxon>
        <taxon>Parmales</taxon>
        <taxon>Triparmaceae</taxon>
        <taxon>Triparma</taxon>
    </lineage>
</organism>
<dbReference type="SMART" id="SM00184">
    <property type="entry name" value="RING"/>
    <property type="match status" value="1"/>
</dbReference>
<dbReference type="Pfam" id="PF00271">
    <property type="entry name" value="Helicase_C"/>
    <property type="match status" value="1"/>
</dbReference>
<keyword evidence="4" id="KW-0378">Hydrolase</keyword>
<dbReference type="Gene3D" id="3.40.50.10810">
    <property type="entry name" value="Tandem AAA-ATPase domain"/>
    <property type="match status" value="1"/>
</dbReference>
<dbReference type="InterPro" id="IPR027417">
    <property type="entry name" value="P-loop_NTPase"/>
</dbReference>
<dbReference type="PANTHER" id="PTHR45626:SF14">
    <property type="entry name" value="ATP-DEPENDENT DNA HELICASE (EUROFUNG)"/>
    <property type="match status" value="1"/>
</dbReference>
<dbReference type="InterPro" id="IPR013083">
    <property type="entry name" value="Znf_RING/FYVE/PHD"/>
</dbReference>
<dbReference type="Pfam" id="PF13445">
    <property type="entry name" value="zf-RING_UBOX"/>
    <property type="match status" value="1"/>
</dbReference>
<evidence type="ECO:0000256" key="8">
    <source>
        <dbReference type="PROSITE-ProRule" id="PRU00175"/>
    </source>
</evidence>
<evidence type="ECO:0000313" key="14">
    <source>
        <dbReference type="Proteomes" id="UP001165122"/>
    </source>
</evidence>
<sequence>MAKILSFIGNSQALVKWTVRGDTSTLKLTQLEAIAKGRPTRVPSPPSPLSALVSPQPTVKVKKEKAERRAASPKPQPKKKARKSAPDKTPSKLKPKPKAKVTPTPSKAKQTTNGKKTPSKRSTSKDSTTQSKSSSSNSTPPEKKARVQPRAQSPKPSASSASTPSFRRPPPTVSSTSGMRQEVKMSKIRTAMYNQKAAANHAANHMWPWDNQRHLGSIVLSLETVTYTVELEDGTKETTTTPPDKVASLLEVVHNPATNPLRSREAQSCYKSLPVMPTKSELKLTAKQSEKFSEQKLNQEWEEVRSINKSKAYADAFNSATGQFTDKTTVSLLHLYDLFAERDSESVESNPPLIDLNEFHSSFDGRTVIDLSAGSIIESLLDLATCTSSGWHTPCMTTRSHLENVKAKGKDAASFNVIIDVYASRLIFESLLSKNCVTVFKAFHPSSVNITRPLLTITEPAVPSFEADPNSKLIHPENPSYFNNEGHKSAEEISCFSVKGVMKMFDTFGCDMGMYEGYKRVIEPSLKLNLMRHQKEGISWMLEQESLGGYGINSLFWEEREWADGGKFYFSPHLGQLRLTLPDEMRGGILADEMGLGKTVMTVGLIAATLNDMKKNKPKGASHATLIIVPPSLAKQWMTEIAKSAKNLSTYLIDPKQIRTQMIQTWGASGKEAILKDIRNACYSHDIVVTTYQAVSDSNIGKLLGEEVEFGRVCLDEMQEIRSSSSNIAKSCESINAGRRWMISGTPLFDGLNDLKAELNFLRVSPFSAKSEDGFWNFLIGNHFQNNSETGVETVRQLSRVILRRSKDMTFLKGGDPIMGLPPKTVNYIAVKQTHSERTFYSFLEWIVYESLKDKVDAVSGETRDGIEPRNRAGQQQSALSIVRLLRDMCISPVLISGGHGIKTNAMALLQKICTEFNMSNFASRSSQARNNRSSGGERDGGRKIMNPEEALNYLSHMVHDKDRGGNRDAGRSGAGERQVAVDDVHVQLRKATFDSMDAEGATNAASRSRAQLNWWLALDLITTGDHRSLEIPARVDKEILSLWLTRREVKTSWSKNNEAELARSDTVFKTVAGTKHYLKHRGLDEAEEIDEDELTSDRLSRLEVELVNIKSSLADEHKELKSEFPDVHEFFDEKHEEKISSINGTGNKLKAEDKKKPFWHNTEISKELKKVIKAEIDFDSKEGREEYSKWLVKVHAELMAQKIVCEKEIIYARNRLKKEKLILRIEKSSLKKRSGERRTVREDLREGEDETMKRIAYLTSFVSSGWRTDRFLIRMMLVAHPGWHWLRSDTLELMRLPKSIKAKEIADALFESAQKVPAAEENLAKSKELAAEAETKFRTMTEALMVLLGQMKEHYQDYVDPALGPWDSTNNVKRWNKKDKAGKKEHEKKQLSATKDRDKAFTVVGNREKELVAAKKWDRLIAVKPKVVLIELSATENRGYAVFDHGEGDEFEKEMYKRGDAQLFQYICRSQLISKKKISSSSEDSREVNFGVKVVSANPPEVIAEKLAEANAEVEKLTTLVNSQMAEESRLNLAKSLRDVAEGGLRLKLSSDGVKNFPMPCPDDRGNIWVVKSCSAQLQKNGKDNKGVSNRLHAKLGSRMGLRKDDEDVRYYGGYVVKVYHSESATKKDKKDVNSWKTVEAVDLELFDGSLVSEVLVHDLVDMDSQLMIRSSSRSLDYVDSLTQTLATTNDKMLRSKTLAGNHLKRIEVLKKAVGNSSDGRLAERSSVQSVLAIKNGTGMPSCPICLSDVGTGESDEANILEGTEDEQPNIAMIACGHIICRSCLDNFVETSKAAKPNQKPSCAECRKPFDMIKDVVLIEKNSDDEKEKRKAERKAEIIKLKEGLKSIEELFDGSGEGRFQWQPSASRALFIAQDGPEGSRADDERCVKYPSIEGSAIRFLRAAVGLPFPVAKKDERPVLSLLESEAKVVGGAVVVGSKVRQLLKDLKVGEHSVIFTQSKDFIFHLVEVFGERGIGFKALYLGQDTSESQESIAEWKSVGVGGAPVSPVLLVQAGAAASGLTLVEASSIFIMEPMMRQEEELQAHARCHRFGQKHPVTVTTYFTPHSVESRMLGLRADVMHLEKARAKRLEKIREAEEARMALVNEDSEDSDGGDGDADTDSDDEGMGEAAGDGEENDVISAEKARVEARKNLYLCGLVNTI</sequence>
<dbReference type="SUPFAM" id="SSF52540">
    <property type="entry name" value="P-loop containing nucleoside triphosphate hydrolases"/>
    <property type="match status" value="2"/>
</dbReference>
<feature type="domain" description="RING-type" evidence="10">
    <location>
        <begin position="1744"/>
        <end position="1808"/>
    </location>
</feature>
<keyword evidence="3 8" id="KW-0863">Zinc-finger</keyword>
<evidence type="ECO:0000256" key="3">
    <source>
        <dbReference type="ARBA" id="ARBA00022771"/>
    </source>
</evidence>